<dbReference type="HOGENOM" id="CLU_009388_1_1_1"/>
<accession>M2QJN5</accession>
<gene>
    <name evidence="2" type="ORF">CERSUDRAFT_113901</name>
</gene>
<organism evidence="2 3">
    <name type="scientific">Ceriporiopsis subvermispora (strain B)</name>
    <name type="common">White-rot fungus</name>
    <name type="synonym">Gelatoporia subvermispora</name>
    <dbReference type="NCBI Taxonomy" id="914234"/>
    <lineage>
        <taxon>Eukaryota</taxon>
        <taxon>Fungi</taxon>
        <taxon>Dikarya</taxon>
        <taxon>Basidiomycota</taxon>
        <taxon>Agaricomycotina</taxon>
        <taxon>Agaricomycetes</taxon>
        <taxon>Polyporales</taxon>
        <taxon>Gelatoporiaceae</taxon>
        <taxon>Gelatoporia</taxon>
    </lineage>
</organism>
<dbReference type="OrthoDB" id="2426273at2759"/>
<dbReference type="Pfam" id="PF06985">
    <property type="entry name" value="HET"/>
    <property type="match status" value="1"/>
</dbReference>
<evidence type="ECO:0000313" key="3">
    <source>
        <dbReference type="Proteomes" id="UP000016930"/>
    </source>
</evidence>
<feature type="domain" description="Heterokaryon incompatibility" evidence="1">
    <location>
        <begin position="257"/>
        <end position="333"/>
    </location>
</feature>
<name>M2QJN5_CERS8</name>
<dbReference type="STRING" id="914234.M2QJN5"/>
<sequence>MSFDGITHILHYLVHYVDEASSKTLERWCRRAHAELTRAWDWFEHELECHEPDISGPNIHPDDVAKILCMIAAILEALSDFVRHCVSRHPRPLRHGLSFTQIHTGKFGDIYREKLLQDGWCPFAIEMLSCAGIIPLAYAYRCGPSSRGDILYENDNHKRCTPTECMRNAIDIATYSNRHVTGTCRCEYLAPPKNTVEQMILNGDIPVIRVQSTSTDQSPHSLQPGADLQYDQNGEANNNIEDVMPTVSCRKSSSTPYVAISHVWADGLGSTTEKGLPLCLMKQLGMMAGRLVTGGAFWIDSLCVPRDKRTRALAIGKMAQIYREAEVVLVIDSGIQRCSLKTPYTEIKLRIATSGWMQRVWTLQEACLARKLVFKLSDGYMDMKDVPGHTNQSADARLSKILNTILAPAHKSASETCHCSINDISHRLAWRNIGRAHDETLAIAALLYVDAKELVMLPPESRMAKLLLSVRSMHSSVVFKKGPKIKVPGFRWASRSLIGHDSHFTMACDAICTDQGLETSYPCICFEKTTFRRDEVWFLRLGKRPVTGGCFIIMPTQDDGGSDEYTCDGIIVPEVPDSGDTVGGAVLLCDRDTTRSQAEDARLAAIWTKRLYVRAAGYETPKLHPNLRVIKVRSLGKQDLLLT</sequence>
<proteinExistence type="predicted"/>
<dbReference type="EMBL" id="KB445796">
    <property type="protein sequence ID" value="EMD37253.1"/>
    <property type="molecule type" value="Genomic_DNA"/>
</dbReference>
<dbReference type="InterPro" id="IPR010730">
    <property type="entry name" value="HET"/>
</dbReference>
<keyword evidence="3" id="KW-1185">Reference proteome</keyword>
<dbReference type="PANTHER" id="PTHR39596:SF2">
    <property type="entry name" value="HET DOMAIN PROTEIN (AFU_ORTHOLOGUE AFUA_1G17550)-RELATED"/>
    <property type="match status" value="1"/>
</dbReference>
<evidence type="ECO:0000259" key="1">
    <source>
        <dbReference type="Pfam" id="PF06985"/>
    </source>
</evidence>
<reference evidence="2 3" key="1">
    <citation type="journal article" date="2012" name="Proc. Natl. Acad. Sci. U.S.A.">
        <title>Comparative genomics of Ceriporiopsis subvermispora and Phanerochaete chrysosporium provide insight into selective ligninolysis.</title>
        <authorList>
            <person name="Fernandez-Fueyo E."/>
            <person name="Ruiz-Duenas F.J."/>
            <person name="Ferreira P."/>
            <person name="Floudas D."/>
            <person name="Hibbett D.S."/>
            <person name="Canessa P."/>
            <person name="Larrondo L.F."/>
            <person name="James T.Y."/>
            <person name="Seelenfreund D."/>
            <person name="Lobos S."/>
            <person name="Polanco R."/>
            <person name="Tello M."/>
            <person name="Honda Y."/>
            <person name="Watanabe T."/>
            <person name="Watanabe T."/>
            <person name="Ryu J.S."/>
            <person name="Kubicek C.P."/>
            <person name="Schmoll M."/>
            <person name="Gaskell J."/>
            <person name="Hammel K.E."/>
            <person name="St John F.J."/>
            <person name="Vanden Wymelenberg A."/>
            <person name="Sabat G."/>
            <person name="Splinter BonDurant S."/>
            <person name="Syed K."/>
            <person name="Yadav J.S."/>
            <person name="Doddapaneni H."/>
            <person name="Subramanian V."/>
            <person name="Lavin J.L."/>
            <person name="Oguiza J.A."/>
            <person name="Perez G."/>
            <person name="Pisabarro A.G."/>
            <person name="Ramirez L."/>
            <person name="Santoyo F."/>
            <person name="Master E."/>
            <person name="Coutinho P.M."/>
            <person name="Henrissat B."/>
            <person name="Lombard V."/>
            <person name="Magnuson J.K."/>
            <person name="Kuees U."/>
            <person name="Hori C."/>
            <person name="Igarashi K."/>
            <person name="Samejima M."/>
            <person name="Held B.W."/>
            <person name="Barry K.W."/>
            <person name="LaButti K.M."/>
            <person name="Lapidus A."/>
            <person name="Lindquist E.A."/>
            <person name="Lucas S.M."/>
            <person name="Riley R."/>
            <person name="Salamov A.A."/>
            <person name="Hoffmeister D."/>
            <person name="Schwenk D."/>
            <person name="Hadar Y."/>
            <person name="Yarden O."/>
            <person name="de Vries R.P."/>
            <person name="Wiebenga A."/>
            <person name="Stenlid J."/>
            <person name="Eastwood D."/>
            <person name="Grigoriev I.V."/>
            <person name="Berka R.M."/>
            <person name="Blanchette R.A."/>
            <person name="Kersten P."/>
            <person name="Martinez A.T."/>
            <person name="Vicuna R."/>
            <person name="Cullen D."/>
        </authorList>
    </citation>
    <scope>NUCLEOTIDE SEQUENCE [LARGE SCALE GENOMIC DNA]</scope>
    <source>
        <strain evidence="2 3">B</strain>
    </source>
</reference>
<dbReference type="Proteomes" id="UP000016930">
    <property type="component" value="Unassembled WGS sequence"/>
</dbReference>
<evidence type="ECO:0000313" key="2">
    <source>
        <dbReference type="EMBL" id="EMD37253.1"/>
    </source>
</evidence>
<dbReference type="PANTHER" id="PTHR39596">
    <property type="match status" value="1"/>
</dbReference>
<dbReference type="AlphaFoldDB" id="M2QJN5"/>
<protein>
    <recommendedName>
        <fullName evidence="1">Heterokaryon incompatibility domain-containing protein</fullName>
    </recommendedName>
</protein>